<dbReference type="RefSeq" id="WP_346580823.1">
    <property type="nucleotide sequence ID" value="NZ_JBDJNQ010000002.1"/>
</dbReference>
<dbReference type="InterPro" id="IPR011006">
    <property type="entry name" value="CheY-like_superfamily"/>
</dbReference>
<dbReference type="InterPro" id="IPR001789">
    <property type="entry name" value="Sig_transdc_resp-reg_receiver"/>
</dbReference>
<evidence type="ECO:0000256" key="4">
    <source>
        <dbReference type="PROSITE-ProRule" id="PRU00169"/>
    </source>
</evidence>
<evidence type="ECO:0000313" key="7">
    <source>
        <dbReference type="EMBL" id="MEN5376621.1"/>
    </source>
</evidence>
<dbReference type="SUPFAM" id="SSF52172">
    <property type="entry name" value="CheY-like"/>
    <property type="match status" value="1"/>
</dbReference>
<feature type="domain" description="Response regulatory" evidence="6">
    <location>
        <begin position="3"/>
        <end position="121"/>
    </location>
</feature>
<gene>
    <name evidence="7" type="ORF">ABE541_05040</name>
</gene>
<dbReference type="Pfam" id="PF00196">
    <property type="entry name" value="GerE"/>
    <property type="match status" value="1"/>
</dbReference>
<dbReference type="PROSITE" id="PS00622">
    <property type="entry name" value="HTH_LUXR_1"/>
    <property type="match status" value="1"/>
</dbReference>
<evidence type="ECO:0000259" key="5">
    <source>
        <dbReference type="PROSITE" id="PS50043"/>
    </source>
</evidence>
<evidence type="ECO:0000256" key="1">
    <source>
        <dbReference type="ARBA" id="ARBA00023015"/>
    </source>
</evidence>
<dbReference type="PANTHER" id="PTHR43214">
    <property type="entry name" value="TWO-COMPONENT RESPONSE REGULATOR"/>
    <property type="match status" value="1"/>
</dbReference>
<keyword evidence="2" id="KW-0238">DNA-binding</keyword>
<dbReference type="InterPro" id="IPR036388">
    <property type="entry name" value="WH-like_DNA-bd_sf"/>
</dbReference>
<dbReference type="InterPro" id="IPR016032">
    <property type="entry name" value="Sig_transdc_resp-reg_C-effctor"/>
</dbReference>
<dbReference type="SMART" id="SM00421">
    <property type="entry name" value="HTH_LUXR"/>
    <property type="match status" value="1"/>
</dbReference>
<feature type="domain" description="HTH luxR-type" evidence="5">
    <location>
        <begin position="142"/>
        <end position="205"/>
    </location>
</feature>
<evidence type="ECO:0000256" key="2">
    <source>
        <dbReference type="ARBA" id="ARBA00023125"/>
    </source>
</evidence>
<organism evidence="7 8">
    <name type="scientific">Sphingobacterium kitahiroshimense</name>
    <dbReference type="NCBI Taxonomy" id="470446"/>
    <lineage>
        <taxon>Bacteria</taxon>
        <taxon>Pseudomonadati</taxon>
        <taxon>Bacteroidota</taxon>
        <taxon>Sphingobacteriia</taxon>
        <taxon>Sphingobacteriales</taxon>
        <taxon>Sphingobacteriaceae</taxon>
        <taxon>Sphingobacterium</taxon>
    </lineage>
</organism>
<keyword evidence="1" id="KW-0805">Transcription regulation</keyword>
<protein>
    <submittedName>
        <fullName evidence="7">Response regulator transcription factor</fullName>
    </submittedName>
</protein>
<dbReference type="PROSITE" id="PS50043">
    <property type="entry name" value="HTH_LUXR_2"/>
    <property type="match status" value="1"/>
</dbReference>
<feature type="modified residue" description="4-aspartylphosphate" evidence="4">
    <location>
        <position position="59"/>
    </location>
</feature>
<sequence>MIKVGIIDNNAHTREAIKRILVTHTLGGTAIPITILFDLEYCNLTREEKSPVPDVLLLDIEHQDTLIMEKVKKLFPMSEVIILTNLTDVKIVRKCFRNGAVSYLLKDTCMQDLVHAILITLNQGSFISPTINRALINQAFSSKKYEDLLTARELQVANGIVEGLSYKLIAEEYKISLDTVRIYIKRVYRKLNINSKGELIAQLSM</sequence>
<dbReference type="PANTHER" id="PTHR43214:SF41">
    <property type="entry name" value="NITRATE_NITRITE RESPONSE REGULATOR PROTEIN NARP"/>
    <property type="match status" value="1"/>
</dbReference>
<dbReference type="InterPro" id="IPR039420">
    <property type="entry name" value="WalR-like"/>
</dbReference>
<dbReference type="InterPro" id="IPR000792">
    <property type="entry name" value="Tscrpt_reg_LuxR_C"/>
</dbReference>
<comment type="caution">
    <text evidence="7">The sequence shown here is derived from an EMBL/GenBank/DDBJ whole genome shotgun (WGS) entry which is preliminary data.</text>
</comment>
<evidence type="ECO:0000259" key="6">
    <source>
        <dbReference type="PROSITE" id="PS50110"/>
    </source>
</evidence>
<dbReference type="SUPFAM" id="SSF46894">
    <property type="entry name" value="C-terminal effector domain of the bipartite response regulators"/>
    <property type="match status" value="1"/>
</dbReference>
<keyword evidence="4" id="KW-0597">Phosphoprotein</keyword>
<dbReference type="EMBL" id="JBDJNQ010000002">
    <property type="protein sequence ID" value="MEN5376621.1"/>
    <property type="molecule type" value="Genomic_DNA"/>
</dbReference>
<dbReference type="PRINTS" id="PR00038">
    <property type="entry name" value="HTHLUXR"/>
</dbReference>
<keyword evidence="3" id="KW-0804">Transcription</keyword>
<dbReference type="PROSITE" id="PS50110">
    <property type="entry name" value="RESPONSE_REGULATORY"/>
    <property type="match status" value="1"/>
</dbReference>
<dbReference type="CDD" id="cd06170">
    <property type="entry name" value="LuxR_C_like"/>
    <property type="match status" value="1"/>
</dbReference>
<proteinExistence type="predicted"/>
<reference evidence="7 8" key="1">
    <citation type="submission" date="2024-04" db="EMBL/GenBank/DDBJ databases">
        <title>WGS of bacteria from Torrens River.</title>
        <authorList>
            <person name="Wyrsch E.R."/>
            <person name="Drigo B."/>
        </authorList>
    </citation>
    <scope>NUCLEOTIDE SEQUENCE [LARGE SCALE GENOMIC DNA]</scope>
    <source>
        <strain evidence="7 8">TWI391</strain>
    </source>
</reference>
<evidence type="ECO:0000256" key="3">
    <source>
        <dbReference type="ARBA" id="ARBA00023163"/>
    </source>
</evidence>
<dbReference type="Gene3D" id="3.40.50.2300">
    <property type="match status" value="1"/>
</dbReference>
<accession>A0ABV0BPG2</accession>
<dbReference type="Proteomes" id="UP001409291">
    <property type="component" value="Unassembled WGS sequence"/>
</dbReference>
<name>A0ABV0BPG2_9SPHI</name>
<keyword evidence="8" id="KW-1185">Reference proteome</keyword>
<dbReference type="Gene3D" id="1.10.10.10">
    <property type="entry name" value="Winged helix-like DNA-binding domain superfamily/Winged helix DNA-binding domain"/>
    <property type="match status" value="1"/>
</dbReference>
<evidence type="ECO:0000313" key="8">
    <source>
        <dbReference type="Proteomes" id="UP001409291"/>
    </source>
</evidence>